<dbReference type="EMBL" id="BMAT01006097">
    <property type="protein sequence ID" value="GFS06235.1"/>
    <property type="molecule type" value="Genomic_DNA"/>
</dbReference>
<dbReference type="GO" id="GO:0003964">
    <property type="term" value="F:RNA-directed DNA polymerase activity"/>
    <property type="evidence" value="ECO:0007669"/>
    <property type="project" value="UniProtKB-KW"/>
</dbReference>
<dbReference type="InterPro" id="IPR036875">
    <property type="entry name" value="Znf_CCHC_sf"/>
</dbReference>
<dbReference type="Proteomes" id="UP000762676">
    <property type="component" value="Unassembled WGS sequence"/>
</dbReference>
<keyword evidence="1" id="KW-0863">Zinc-finger</keyword>
<feature type="region of interest" description="Disordered" evidence="2">
    <location>
        <begin position="356"/>
        <end position="460"/>
    </location>
</feature>
<dbReference type="GO" id="GO:0003676">
    <property type="term" value="F:nucleic acid binding"/>
    <property type="evidence" value="ECO:0007669"/>
    <property type="project" value="InterPro"/>
</dbReference>
<keyword evidence="4" id="KW-0548">Nucleotidyltransferase</keyword>
<feature type="compositionally biased region" description="Acidic residues" evidence="2">
    <location>
        <begin position="432"/>
        <end position="441"/>
    </location>
</feature>
<evidence type="ECO:0000313" key="5">
    <source>
        <dbReference type="Proteomes" id="UP000762676"/>
    </source>
</evidence>
<keyword evidence="1" id="KW-0862">Zinc</keyword>
<evidence type="ECO:0000256" key="1">
    <source>
        <dbReference type="PROSITE-ProRule" id="PRU00047"/>
    </source>
</evidence>
<dbReference type="GO" id="GO:0008270">
    <property type="term" value="F:zinc ion binding"/>
    <property type="evidence" value="ECO:0007669"/>
    <property type="project" value="UniProtKB-KW"/>
</dbReference>
<accession>A0AAV4I8H9</accession>
<reference evidence="4 5" key="1">
    <citation type="journal article" date="2021" name="Elife">
        <title>Chloroplast acquisition without the gene transfer in kleptoplastic sea slugs, Plakobranchus ocellatus.</title>
        <authorList>
            <person name="Maeda T."/>
            <person name="Takahashi S."/>
            <person name="Yoshida T."/>
            <person name="Shimamura S."/>
            <person name="Takaki Y."/>
            <person name="Nagai Y."/>
            <person name="Toyoda A."/>
            <person name="Suzuki Y."/>
            <person name="Arimoto A."/>
            <person name="Ishii H."/>
            <person name="Satoh N."/>
            <person name="Nishiyama T."/>
            <person name="Hasebe M."/>
            <person name="Maruyama T."/>
            <person name="Minagawa J."/>
            <person name="Obokata J."/>
            <person name="Shigenobu S."/>
        </authorList>
    </citation>
    <scope>NUCLEOTIDE SEQUENCE [LARGE SCALE GENOMIC DNA]</scope>
</reference>
<feature type="compositionally biased region" description="Pro residues" evidence="2">
    <location>
        <begin position="399"/>
        <end position="423"/>
    </location>
</feature>
<keyword evidence="1" id="KW-0479">Metal-binding</keyword>
<keyword evidence="5" id="KW-1185">Reference proteome</keyword>
<keyword evidence="4" id="KW-0808">Transferase</keyword>
<dbReference type="SUPFAM" id="SSF57756">
    <property type="entry name" value="Retrovirus zinc finger-like domains"/>
    <property type="match status" value="1"/>
</dbReference>
<comment type="caution">
    <text evidence="4">The sequence shown here is derived from an EMBL/GenBank/DDBJ whole genome shotgun (WGS) entry which is preliminary data.</text>
</comment>
<dbReference type="SMART" id="SM00343">
    <property type="entry name" value="ZnF_C2HC"/>
    <property type="match status" value="2"/>
</dbReference>
<keyword evidence="4" id="KW-0695">RNA-directed DNA polymerase</keyword>
<feature type="compositionally biased region" description="Low complexity" evidence="2">
    <location>
        <begin position="375"/>
        <end position="398"/>
    </location>
</feature>
<dbReference type="AlphaFoldDB" id="A0AAV4I8H9"/>
<proteinExistence type="predicted"/>
<dbReference type="PROSITE" id="PS50158">
    <property type="entry name" value="ZF_CCHC"/>
    <property type="match status" value="1"/>
</dbReference>
<protein>
    <submittedName>
        <fullName evidence="4">RNA-directed DNA polymerase from mobile element jockey</fullName>
    </submittedName>
</protein>
<dbReference type="Gene3D" id="4.10.60.10">
    <property type="entry name" value="Zinc finger, CCHC-type"/>
    <property type="match status" value="1"/>
</dbReference>
<organism evidence="4 5">
    <name type="scientific">Elysia marginata</name>
    <dbReference type="NCBI Taxonomy" id="1093978"/>
    <lineage>
        <taxon>Eukaryota</taxon>
        <taxon>Metazoa</taxon>
        <taxon>Spiralia</taxon>
        <taxon>Lophotrochozoa</taxon>
        <taxon>Mollusca</taxon>
        <taxon>Gastropoda</taxon>
        <taxon>Heterobranchia</taxon>
        <taxon>Euthyneura</taxon>
        <taxon>Panpulmonata</taxon>
        <taxon>Sacoglossa</taxon>
        <taxon>Placobranchoidea</taxon>
        <taxon>Plakobranchidae</taxon>
        <taxon>Elysia</taxon>
    </lineage>
</organism>
<feature type="region of interest" description="Disordered" evidence="2">
    <location>
        <begin position="292"/>
        <end position="341"/>
    </location>
</feature>
<evidence type="ECO:0000256" key="2">
    <source>
        <dbReference type="SAM" id="MobiDB-lite"/>
    </source>
</evidence>
<name>A0AAV4I8H9_9GAST</name>
<gene>
    <name evidence="4" type="ORF">ElyMa_002960400</name>
</gene>
<evidence type="ECO:0000313" key="4">
    <source>
        <dbReference type="EMBL" id="GFS06235.1"/>
    </source>
</evidence>
<feature type="domain" description="CCHC-type" evidence="3">
    <location>
        <begin position="207"/>
        <end position="222"/>
    </location>
</feature>
<feature type="compositionally biased region" description="Basic and acidic residues" evidence="2">
    <location>
        <begin position="314"/>
        <end position="330"/>
    </location>
</feature>
<dbReference type="InterPro" id="IPR001878">
    <property type="entry name" value="Znf_CCHC"/>
</dbReference>
<sequence length="460" mass="50840">MDELTSIQSEKRPRVSIGAKRGAESVFSTLTPQRKYLNVESLGGESVSYLSPSRLHRELIGILGRECKISKTKRGIMLEVERKSDEEKLIGMKELGGLKVKVTRDSYLNTSRGVVNHRDLRGSREEEFVEWIPGVISARRIEIKRGEEKIKTNSYVLTFDSPTPPSEVKAGYLPVKVRPYVPTPMRCFRCHRFGHGRVRCRVKEELCVRCGEPGHKGEECKKEPRCINCKGEHPASSKSCPKYMEEQAILRYRAQNGGTFGQARAAVIVEVAKEVRPKLYAQAVRGGPIRKVTAPVPTPNKSEIVPLALNSATRRTDRSNNKHKSEETRKPQTCGRYGADPEVDLESIDSIWSLPKNSCRVGRRTGGTSPPRPAPRQQSSPSQQSLPPQQSLPSQQSPPSQPPPRAPQPPPRAPPPRAPPPRARPSRAPASEDSDSGDMDIDLGSALSADPRGCPLSPLV</sequence>
<evidence type="ECO:0000259" key="3">
    <source>
        <dbReference type="PROSITE" id="PS50158"/>
    </source>
</evidence>